<dbReference type="GO" id="GO:0005576">
    <property type="term" value="C:extracellular region"/>
    <property type="evidence" value="ECO:0007669"/>
    <property type="project" value="UniProtKB-SubCell"/>
</dbReference>
<comment type="subcellular location">
    <subcellularLocation>
        <location evidence="1">Secreted</location>
    </subcellularLocation>
</comment>
<organism evidence="7">
    <name type="scientific">Hadronyche formidabilis</name>
    <name type="common">Northern tree funnel-web spider</name>
    <name type="synonym">Atrax formidabilis</name>
    <dbReference type="NCBI Taxonomy" id="426499"/>
    <lineage>
        <taxon>Eukaryota</taxon>
        <taxon>Metazoa</taxon>
        <taxon>Ecdysozoa</taxon>
        <taxon>Arthropoda</taxon>
        <taxon>Chelicerata</taxon>
        <taxon>Arachnida</taxon>
        <taxon>Araneae</taxon>
        <taxon>Mygalomorphae</taxon>
        <taxon>Avicularoidea</taxon>
        <taxon>Hexathelidae</taxon>
        <taxon>Hadronyche</taxon>
    </lineage>
</organism>
<evidence type="ECO:0000256" key="2">
    <source>
        <dbReference type="ARBA" id="ARBA00009099"/>
    </source>
</evidence>
<accession>A0A4Q8K0R6</accession>
<dbReference type="Pfam" id="PF17556">
    <property type="entry name" value="MIT_LIKE_ACTX"/>
    <property type="match status" value="1"/>
</dbReference>
<name>A0A4Q8K0R6_HADFO</name>
<proteinExistence type="inferred from homology"/>
<dbReference type="InterPro" id="IPR020202">
    <property type="entry name" value="Atracotoxin"/>
</dbReference>
<evidence type="ECO:0000256" key="1">
    <source>
        <dbReference type="ARBA" id="ARBA00004613"/>
    </source>
</evidence>
<sequence length="116" mass="13181">MKLLVFAVFLFVVSSFAQQQCGDTQCAEGECCVVYMFFTRRCQKLATERQLCWRRNENVSTYLWICPCETGLLCHMNRCRSDRKRSTTTLTPTPTSGRTVTTPTTETTTEGTTTTP</sequence>
<keyword evidence="3" id="KW-0964">Secreted</keyword>
<dbReference type="Gene3D" id="2.10.80.10">
    <property type="entry name" value="Lipase, subunit A"/>
    <property type="match status" value="1"/>
</dbReference>
<keyword evidence="4" id="KW-1015">Disulfide bond</keyword>
<dbReference type="EMBL" id="HAHG01000006">
    <property type="protein sequence ID" value="SNX32714.1"/>
    <property type="molecule type" value="Transcribed_RNA"/>
</dbReference>
<feature type="region of interest" description="Disordered" evidence="5">
    <location>
        <begin position="82"/>
        <end position="116"/>
    </location>
</feature>
<evidence type="ECO:0000256" key="6">
    <source>
        <dbReference type="SAM" id="SignalP"/>
    </source>
</evidence>
<keyword evidence="6" id="KW-0732">Signal</keyword>
<protein>
    <submittedName>
        <fullName evidence="7">U29-Hexatoxin-Hf1a_1</fullName>
    </submittedName>
</protein>
<comment type="similarity">
    <text evidence="2">Belongs to the MIT-like AcTx family.</text>
</comment>
<feature type="compositionally biased region" description="Low complexity" evidence="5">
    <location>
        <begin position="87"/>
        <end position="116"/>
    </location>
</feature>
<evidence type="ECO:0000256" key="3">
    <source>
        <dbReference type="ARBA" id="ARBA00022525"/>
    </source>
</evidence>
<evidence type="ECO:0000256" key="5">
    <source>
        <dbReference type="SAM" id="MobiDB-lite"/>
    </source>
</evidence>
<feature type="signal peptide" evidence="6">
    <location>
        <begin position="1"/>
        <end position="17"/>
    </location>
</feature>
<dbReference type="AlphaFoldDB" id="A0A4Q8K0R6"/>
<evidence type="ECO:0000256" key="4">
    <source>
        <dbReference type="ARBA" id="ARBA00023157"/>
    </source>
</evidence>
<reference evidence="7" key="1">
    <citation type="submission" date="2017-05" db="EMBL/GenBank/DDBJ databases">
        <authorList>
            <person name="QRISCLOUD D."/>
        </authorList>
    </citation>
    <scope>NUCLEOTIDE SEQUENCE</scope>
</reference>
<evidence type="ECO:0000313" key="7">
    <source>
        <dbReference type="EMBL" id="SNX32714.1"/>
    </source>
</evidence>
<feature type="chain" id="PRO_5020944647" evidence="6">
    <location>
        <begin position="18"/>
        <end position="116"/>
    </location>
</feature>
<reference evidence="7" key="2">
    <citation type="submission" date="2019-05" db="EMBL/GenBank/DDBJ databases">
        <title>Unravelling the molecular evolution of spider venoms.</title>
        <authorList>
            <person name="Pineda S."/>
        </authorList>
    </citation>
    <scope>NUCLEOTIDE SEQUENCE</scope>
</reference>